<keyword evidence="2" id="KW-0560">Oxidoreductase</keyword>
<dbReference type="InterPro" id="IPR002347">
    <property type="entry name" value="SDR_fam"/>
</dbReference>
<accession>A0A4V6NED0</accession>
<name>A0A4V6NED0_9GAMM</name>
<organism evidence="5 6">
    <name type="scientific">Celerinatantimonas diazotrophica</name>
    <dbReference type="NCBI Taxonomy" id="412034"/>
    <lineage>
        <taxon>Bacteria</taxon>
        <taxon>Pseudomonadati</taxon>
        <taxon>Pseudomonadota</taxon>
        <taxon>Gammaproteobacteria</taxon>
        <taxon>Celerinatantimonadaceae</taxon>
        <taxon>Celerinatantimonas</taxon>
    </lineage>
</organism>
<dbReference type="OrthoDB" id="7301144at2"/>
<keyword evidence="6" id="KW-1185">Reference proteome</keyword>
<evidence type="ECO:0000313" key="5">
    <source>
        <dbReference type="EMBL" id="TCK57791.1"/>
    </source>
</evidence>
<dbReference type="PANTHER" id="PTHR44196:SF1">
    <property type="entry name" value="DEHYDROGENASE_REDUCTASE SDR FAMILY MEMBER 7B"/>
    <property type="match status" value="1"/>
</dbReference>
<dbReference type="AlphaFoldDB" id="A0A4V6NED0"/>
<dbReference type="Gene3D" id="3.40.50.720">
    <property type="entry name" value="NAD(P)-binding Rossmann-like Domain"/>
    <property type="match status" value="1"/>
</dbReference>
<evidence type="ECO:0000256" key="1">
    <source>
        <dbReference type="ARBA" id="ARBA00006484"/>
    </source>
</evidence>
<reference evidence="5 6" key="1">
    <citation type="submission" date="2019-03" db="EMBL/GenBank/DDBJ databases">
        <title>Genomic Encyclopedia of Type Strains, Phase IV (KMG-IV): sequencing the most valuable type-strain genomes for metagenomic binning, comparative biology and taxonomic classification.</title>
        <authorList>
            <person name="Goeker M."/>
        </authorList>
    </citation>
    <scope>NUCLEOTIDE SEQUENCE [LARGE SCALE GENOMIC DNA]</scope>
    <source>
        <strain evidence="5 6">DSM 18577</strain>
    </source>
</reference>
<sequence>MEIRATTWLVTGASGGIGSAIAKALSERGACLMLVGRDQNKLEALKAQLPNCESHRVFAVDLLASGGIDKLLQALDGQPIDGLVNNAGCNQFGWFAKRTENSLDDEITLNLLRPIELSHRLLSEKTQPRWIVNIGSTFGAIGYPGYASYCAAKAGLQRFSEALDRELSAQGVRVLYLAPRATKTQLNPTIVEELNQKLGNQSDTPELVAQQFIELVLREQRSRFIGWPEKLFARLNQLLPGIVGSAIRRQYPVIAAALDKNDVEQPQ</sequence>
<dbReference type="Proteomes" id="UP000295565">
    <property type="component" value="Unassembled WGS sequence"/>
</dbReference>
<proteinExistence type="inferred from homology"/>
<gene>
    <name evidence="5" type="ORF">EV690_1487</name>
</gene>
<feature type="domain" description="Ketoreductase" evidence="4">
    <location>
        <begin position="6"/>
        <end position="181"/>
    </location>
</feature>
<dbReference type="GO" id="GO:0016491">
    <property type="term" value="F:oxidoreductase activity"/>
    <property type="evidence" value="ECO:0007669"/>
    <property type="project" value="UniProtKB-KW"/>
</dbReference>
<dbReference type="SMART" id="SM00822">
    <property type="entry name" value="PKS_KR"/>
    <property type="match status" value="1"/>
</dbReference>
<evidence type="ECO:0000313" key="6">
    <source>
        <dbReference type="Proteomes" id="UP000295565"/>
    </source>
</evidence>
<comment type="similarity">
    <text evidence="1 3">Belongs to the short-chain dehydrogenases/reductases (SDR) family.</text>
</comment>
<protein>
    <submittedName>
        <fullName evidence="5">Short-subunit dehydrogenase</fullName>
    </submittedName>
</protein>
<evidence type="ECO:0000259" key="4">
    <source>
        <dbReference type="SMART" id="SM00822"/>
    </source>
</evidence>
<comment type="caution">
    <text evidence="5">The sequence shown here is derived from an EMBL/GenBank/DDBJ whole genome shotgun (WGS) entry which is preliminary data.</text>
</comment>
<dbReference type="SUPFAM" id="SSF51735">
    <property type="entry name" value="NAD(P)-binding Rossmann-fold domains"/>
    <property type="match status" value="1"/>
</dbReference>
<dbReference type="Pfam" id="PF00106">
    <property type="entry name" value="adh_short"/>
    <property type="match status" value="1"/>
</dbReference>
<dbReference type="RefSeq" id="WP_131912334.1">
    <property type="nucleotide sequence ID" value="NZ_OU594967.1"/>
</dbReference>
<dbReference type="InterPro" id="IPR057326">
    <property type="entry name" value="KR_dom"/>
</dbReference>
<dbReference type="PRINTS" id="PR00080">
    <property type="entry name" value="SDRFAMILY"/>
</dbReference>
<dbReference type="EMBL" id="SMGD01000012">
    <property type="protein sequence ID" value="TCK57791.1"/>
    <property type="molecule type" value="Genomic_DNA"/>
</dbReference>
<dbReference type="NCBIfam" id="NF006565">
    <property type="entry name" value="PRK09072.1"/>
    <property type="match status" value="1"/>
</dbReference>
<evidence type="ECO:0000256" key="3">
    <source>
        <dbReference type="RuleBase" id="RU000363"/>
    </source>
</evidence>
<dbReference type="GO" id="GO:0016020">
    <property type="term" value="C:membrane"/>
    <property type="evidence" value="ECO:0007669"/>
    <property type="project" value="TreeGrafter"/>
</dbReference>
<dbReference type="PANTHER" id="PTHR44196">
    <property type="entry name" value="DEHYDROGENASE/REDUCTASE SDR FAMILY MEMBER 7B"/>
    <property type="match status" value="1"/>
</dbReference>
<dbReference type="CDD" id="cd05233">
    <property type="entry name" value="SDR_c"/>
    <property type="match status" value="1"/>
</dbReference>
<dbReference type="PRINTS" id="PR00081">
    <property type="entry name" value="GDHRDH"/>
</dbReference>
<dbReference type="InterPro" id="IPR036291">
    <property type="entry name" value="NAD(P)-bd_dom_sf"/>
</dbReference>
<evidence type="ECO:0000256" key="2">
    <source>
        <dbReference type="ARBA" id="ARBA00023002"/>
    </source>
</evidence>